<dbReference type="AlphaFoldDB" id="A0AAX2EMX0"/>
<keyword evidence="4" id="KW-1185">Reference proteome</keyword>
<dbReference type="EMBL" id="FPAV01000001">
    <property type="protein sequence ID" value="SFT47870.1"/>
    <property type="molecule type" value="Genomic_DNA"/>
</dbReference>
<evidence type="ECO:0000313" key="2">
    <source>
        <dbReference type="EMBL" id="SFQ99958.1"/>
    </source>
</evidence>
<dbReference type="PANTHER" id="PTHR43233">
    <property type="entry name" value="FAMILY N-ACETYLTRANSFERASE, PUTATIVE (AFU_ORTHOLOGUE AFUA_6G03350)-RELATED"/>
    <property type="match status" value="1"/>
</dbReference>
<dbReference type="RefSeq" id="WP_072438517.1">
    <property type="nucleotide sequence ID" value="NZ_FONC01000001.1"/>
</dbReference>
<dbReference type="InterPro" id="IPR000182">
    <property type="entry name" value="GNAT_dom"/>
</dbReference>
<dbReference type="SUPFAM" id="SSF55729">
    <property type="entry name" value="Acyl-CoA N-acyltransferases (Nat)"/>
    <property type="match status" value="1"/>
</dbReference>
<reference evidence="4 5" key="1">
    <citation type="submission" date="2016-10" db="EMBL/GenBank/DDBJ databases">
        <authorList>
            <person name="Varghese N."/>
            <person name="Submissions S."/>
        </authorList>
    </citation>
    <scope>NUCLEOTIDE SEQUENCE [LARGE SCALE GENOMIC DNA]</scope>
    <source>
        <strain evidence="3 4">NFIX06</strain>
        <strain evidence="2 5">NFIX08</strain>
    </source>
</reference>
<dbReference type="EMBL" id="FOYJ01000001">
    <property type="protein sequence ID" value="SFQ99958.1"/>
    <property type="molecule type" value="Genomic_DNA"/>
</dbReference>
<proteinExistence type="predicted"/>
<dbReference type="Gene3D" id="3.40.630.30">
    <property type="match status" value="1"/>
</dbReference>
<evidence type="ECO:0000259" key="1">
    <source>
        <dbReference type="PROSITE" id="PS51186"/>
    </source>
</evidence>
<protein>
    <submittedName>
        <fullName evidence="2">Predicted N-acetyltransferase YhbS</fullName>
    </submittedName>
</protein>
<dbReference type="GO" id="GO:0016747">
    <property type="term" value="F:acyltransferase activity, transferring groups other than amino-acyl groups"/>
    <property type="evidence" value="ECO:0007669"/>
    <property type="project" value="InterPro"/>
</dbReference>
<dbReference type="CDD" id="cd04301">
    <property type="entry name" value="NAT_SF"/>
    <property type="match status" value="1"/>
</dbReference>
<gene>
    <name evidence="3" type="ORF">SAMN03159428_00777</name>
    <name evidence="2" type="ORF">SAMN03159514_00780</name>
</gene>
<dbReference type="Proteomes" id="UP000199173">
    <property type="component" value="Unassembled WGS sequence"/>
</dbReference>
<accession>A0AAX2EMX0</accession>
<evidence type="ECO:0000313" key="4">
    <source>
        <dbReference type="Proteomes" id="UP000198760"/>
    </source>
</evidence>
<feature type="domain" description="N-acetyltransferase" evidence="1">
    <location>
        <begin position="12"/>
        <end position="149"/>
    </location>
</feature>
<name>A0AAX2EMX0_9ENTR</name>
<dbReference type="Proteomes" id="UP000198760">
    <property type="component" value="Unassembled WGS sequence"/>
</dbReference>
<sequence length="158" mass="18402">MIATQEWRKEGYLITTDKEKQDIAAIHRYLTRSTWAAGIDRETVAISVQNSLNFGLFHNGEQIGFARLVTDYATFAYLCDVYVLEEYQGEKLGRWLIACCHAHPVFAKLRRIVLFTSTAPWLYEKFGYQPVNRQNYTWTIARPDIYQNAKKPADQSER</sequence>
<dbReference type="InterPro" id="IPR053144">
    <property type="entry name" value="Acetyltransferase_Butenolide"/>
</dbReference>
<organism evidence="2 5">
    <name type="scientific">Kosakonia radicincitans</name>
    <dbReference type="NCBI Taxonomy" id="283686"/>
    <lineage>
        <taxon>Bacteria</taxon>
        <taxon>Pseudomonadati</taxon>
        <taxon>Pseudomonadota</taxon>
        <taxon>Gammaproteobacteria</taxon>
        <taxon>Enterobacterales</taxon>
        <taxon>Enterobacteriaceae</taxon>
        <taxon>Kosakonia</taxon>
    </lineage>
</organism>
<dbReference type="PANTHER" id="PTHR43233:SF1">
    <property type="entry name" value="FAMILY N-ACETYLTRANSFERASE, PUTATIVE (AFU_ORTHOLOGUE AFUA_6G03350)-RELATED"/>
    <property type="match status" value="1"/>
</dbReference>
<dbReference type="InterPro" id="IPR016181">
    <property type="entry name" value="Acyl_CoA_acyltransferase"/>
</dbReference>
<evidence type="ECO:0000313" key="5">
    <source>
        <dbReference type="Proteomes" id="UP000199173"/>
    </source>
</evidence>
<evidence type="ECO:0000313" key="3">
    <source>
        <dbReference type="EMBL" id="SFT47870.1"/>
    </source>
</evidence>
<dbReference type="Pfam" id="PF13508">
    <property type="entry name" value="Acetyltransf_7"/>
    <property type="match status" value="1"/>
</dbReference>
<dbReference type="PROSITE" id="PS51186">
    <property type="entry name" value="GNAT"/>
    <property type="match status" value="1"/>
</dbReference>
<comment type="caution">
    <text evidence="2">The sequence shown here is derived from an EMBL/GenBank/DDBJ whole genome shotgun (WGS) entry which is preliminary data.</text>
</comment>